<name>A0A1H3IJX0_9PROT</name>
<accession>A0A1H3IJX0</accession>
<proteinExistence type="inferred from homology"/>
<gene>
    <name evidence="7" type="ORF">SAMN05421881_10277</name>
</gene>
<dbReference type="CDD" id="cd06662">
    <property type="entry name" value="SURF1"/>
    <property type="match status" value="1"/>
</dbReference>
<dbReference type="STRING" id="44576.SAMN05421881_10277"/>
<comment type="caution">
    <text evidence="6">Lacks conserved residue(s) required for the propagation of feature annotation.</text>
</comment>
<keyword evidence="3 6" id="KW-0812">Transmembrane</keyword>
<evidence type="ECO:0000313" key="8">
    <source>
        <dbReference type="Proteomes" id="UP000198640"/>
    </source>
</evidence>
<dbReference type="AlphaFoldDB" id="A0A1H3IJX0"/>
<dbReference type="PROSITE" id="PS50895">
    <property type="entry name" value="SURF1"/>
    <property type="match status" value="1"/>
</dbReference>
<protein>
    <recommendedName>
        <fullName evidence="6">SURF1-like protein</fullName>
    </recommendedName>
</protein>
<dbReference type="Pfam" id="PF02104">
    <property type="entry name" value="SURF1"/>
    <property type="match status" value="1"/>
</dbReference>
<evidence type="ECO:0000256" key="5">
    <source>
        <dbReference type="ARBA" id="ARBA00023136"/>
    </source>
</evidence>
<evidence type="ECO:0000256" key="2">
    <source>
        <dbReference type="ARBA" id="ARBA00007165"/>
    </source>
</evidence>
<keyword evidence="4 6" id="KW-1133">Transmembrane helix</keyword>
<evidence type="ECO:0000256" key="3">
    <source>
        <dbReference type="ARBA" id="ARBA00022692"/>
    </source>
</evidence>
<dbReference type="InterPro" id="IPR002994">
    <property type="entry name" value="Surf1/Shy1"/>
</dbReference>
<comment type="subcellular location">
    <subcellularLocation>
        <location evidence="6">Cell membrane</location>
        <topology evidence="6">Multi-pass membrane protein</topology>
    </subcellularLocation>
    <subcellularLocation>
        <location evidence="1">Membrane</location>
    </subcellularLocation>
</comment>
<keyword evidence="8" id="KW-1185">Reference proteome</keyword>
<evidence type="ECO:0000256" key="4">
    <source>
        <dbReference type="ARBA" id="ARBA00022989"/>
    </source>
</evidence>
<evidence type="ECO:0000313" key="7">
    <source>
        <dbReference type="EMBL" id="SDY27685.1"/>
    </source>
</evidence>
<keyword evidence="5 6" id="KW-0472">Membrane</keyword>
<organism evidence="7 8">
    <name type="scientific">Nitrosomonas halophila</name>
    <dbReference type="NCBI Taxonomy" id="44576"/>
    <lineage>
        <taxon>Bacteria</taxon>
        <taxon>Pseudomonadati</taxon>
        <taxon>Pseudomonadota</taxon>
        <taxon>Betaproteobacteria</taxon>
        <taxon>Nitrosomonadales</taxon>
        <taxon>Nitrosomonadaceae</taxon>
        <taxon>Nitrosomonas</taxon>
    </lineage>
</organism>
<comment type="similarity">
    <text evidence="2 6">Belongs to the SURF1 family.</text>
</comment>
<evidence type="ECO:0000256" key="1">
    <source>
        <dbReference type="ARBA" id="ARBA00004370"/>
    </source>
</evidence>
<dbReference type="GO" id="GO:0005886">
    <property type="term" value="C:plasma membrane"/>
    <property type="evidence" value="ECO:0007669"/>
    <property type="project" value="UniProtKB-SubCell"/>
</dbReference>
<sequence>MGYQFKPRLSLTLVTILAIILFAKLGTWQLSRAEEKETQFALLEQYAKQPAVSIPATGVELDDYLYRQVEVRGNFVAEHTIFLDNKLHQGVVGYHVLTPLQLVNSPMHVMINRGWIAGSSDRSILPEVVTPAEQVVITGIVDSPWIKALSLSDEQVTANVWQNFDLDLYQSQSGLTLQPLLLLQQDSEIKDGLMRQWKKPDSGSSKNIGYAFQWFSLAVATLIIYLVLNVKRKGSN</sequence>
<dbReference type="PANTHER" id="PTHR23427">
    <property type="entry name" value="SURFEIT LOCUS PROTEIN"/>
    <property type="match status" value="1"/>
</dbReference>
<dbReference type="InterPro" id="IPR045214">
    <property type="entry name" value="Surf1/Surf4"/>
</dbReference>
<dbReference type="EMBL" id="FNOY01000027">
    <property type="protein sequence ID" value="SDY27685.1"/>
    <property type="molecule type" value="Genomic_DNA"/>
</dbReference>
<feature type="transmembrane region" description="Helical" evidence="6">
    <location>
        <begin position="208"/>
        <end position="228"/>
    </location>
</feature>
<dbReference type="PANTHER" id="PTHR23427:SF2">
    <property type="entry name" value="SURFEIT LOCUS PROTEIN 1"/>
    <property type="match status" value="1"/>
</dbReference>
<evidence type="ECO:0000256" key="6">
    <source>
        <dbReference type="RuleBase" id="RU363076"/>
    </source>
</evidence>
<dbReference type="Proteomes" id="UP000198640">
    <property type="component" value="Unassembled WGS sequence"/>
</dbReference>
<keyword evidence="6" id="KW-1003">Cell membrane</keyword>
<reference evidence="7 8" key="1">
    <citation type="submission" date="2016-10" db="EMBL/GenBank/DDBJ databases">
        <authorList>
            <person name="de Groot N.N."/>
        </authorList>
    </citation>
    <scope>NUCLEOTIDE SEQUENCE [LARGE SCALE GENOMIC DNA]</scope>
    <source>
        <strain evidence="7 8">Nm1</strain>
    </source>
</reference>